<feature type="region of interest" description="Disordered" evidence="1">
    <location>
        <begin position="56"/>
        <end position="76"/>
    </location>
</feature>
<evidence type="ECO:0000313" key="3">
    <source>
        <dbReference type="EMBL" id="GMN31439.1"/>
    </source>
</evidence>
<organism evidence="3 4">
    <name type="scientific">Ficus carica</name>
    <name type="common">Common fig</name>
    <dbReference type="NCBI Taxonomy" id="3494"/>
    <lineage>
        <taxon>Eukaryota</taxon>
        <taxon>Viridiplantae</taxon>
        <taxon>Streptophyta</taxon>
        <taxon>Embryophyta</taxon>
        <taxon>Tracheophyta</taxon>
        <taxon>Spermatophyta</taxon>
        <taxon>Magnoliopsida</taxon>
        <taxon>eudicotyledons</taxon>
        <taxon>Gunneridae</taxon>
        <taxon>Pentapetalae</taxon>
        <taxon>rosids</taxon>
        <taxon>fabids</taxon>
        <taxon>Rosales</taxon>
        <taxon>Moraceae</taxon>
        <taxon>Ficeae</taxon>
        <taxon>Ficus</taxon>
    </lineage>
</organism>
<evidence type="ECO:0000256" key="2">
    <source>
        <dbReference type="SAM" id="SignalP"/>
    </source>
</evidence>
<protein>
    <submittedName>
        <fullName evidence="3">Uncharacterized protein</fullName>
    </submittedName>
</protein>
<keyword evidence="4" id="KW-1185">Reference proteome</keyword>
<feature type="compositionally biased region" description="Basic and acidic residues" evidence="1">
    <location>
        <begin position="56"/>
        <end position="66"/>
    </location>
</feature>
<evidence type="ECO:0000256" key="1">
    <source>
        <dbReference type="SAM" id="MobiDB-lite"/>
    </source>
</evidence>
<dbReference type="EMBL" id="BTGU01000003">
    <property type="protein sequence ID" value="GMN31439.1"/>
    <property type="molecule type" value="Genomic_DNA"/>
</dbReference>
<evidence type="ECO:0000313" key="4">
    <source>
        <dbReference type="Proteomes" id="UP001187192"/>
    </source>
</evidence>
<name>A0AA87Z779_FICCA</name>
<gene>
    <name evidence="3" type="ORF">TIFTF001_003262</name>
</gene>
<accession>A0AA87Z779</accession>
<dbReference type="PANTHER" id="PTHR34467:SF3">
    <property type="entry name" value="PROTEIN, PUTATIVE-RELATED"/>
    <property type="match status" value="1"/>
</dbReference>
<dbReference type="AlphaFoldDB" id="A0AA87Z779"/>
<sequence length="76" mass="8355">MASLVIKTFIIVFLLLHMDISSGLRVKSFGDGVVKPAFPTDEGIIEKKMRKAIAVDDYGKPESNPKHDKKPGGSKR</sequence>
<dbReference type="Proteomes" id="UP001187192">
    <property type="component" value="Unassembled WGS sequence"/>
</dbReference>
<feature type="compositionally biased region" description="Basic residues" evidence="1">
    <location>
        <begin position="67"/>
        <end position="76"/>
    </location>
</feature>
<keyword evidence="2" id="KW-0732">Signal</keyword>
<comment type="caution">
    <text evidence="3">The sequence shown here is derived from an EMBL/GenBank/DDBJ whole genome shotgun (WGS) entry which is preliminary data.</text>
</comment>
<reference evidence="3" key="1">
    <citation type="submission" date="2023-07" db="EMBL/GenBank/DDBJ databases">
        <title>draft genome sequence of fig (Ficus carica).</title>
        <authorList>
            <person name="Takahashi T."/>
            <person name="Nishimura K."/>
        </authorList>
    </citation>
    <scope>NUCLEOTIDE SEQUENCE</scope>
</reference>
<feature type="chain" id="PRO_5041718643" evidence="2">
    <location>
        <begin position="24"/>
        <end position="76"/>
    </location>
</feature>
<feature type="signal peptide" evidence="2">
    <location>
        <begin position="1"/>
        <end position="23"/>
    </location>
</feature>
<dbReference type="Gramene" id="FCD_00004757-RA">
    <property type="protein sequence ID" value="FCD_00004757-RA:cds"/>
    <property type="gene ID" value="FCD_00004757"/>
</dbReference>
<proteinExistence type="predicted"/>
<dbReference type="PANTHER" id="PTHR34467">
    <property type="entry name" value="TRANSMEMBRANE PROTEIN"/>
    <property type="match status" value="1"/>
</dbReference>